<dbReference type="Proteomes" id="UP000054549">
    <property type="component" value="Unassembled WGS sequence"/>
</dbReference>
<name>A0A0C2SPM6_AMAMK</name>
<dbReference type="CDD" id="cd02869">
    <property type="entry name" value="PseudoU_synth_RluA_like"/>
    <property type="match status" value="1"/>
</dbReference>
<feature type="domain" description="Pseudouridine synthase RsuA/RluA-like" evidence="1">
    <location>
        <begin position="28"/>
        <end position="191"/>
    </location>
</feature>
<evidence type="ECO:0000259" key="1">
    <source>
        <dbReference type="Pfam" id="PF00849"/>
    </source>
</evidence>
<dbReference type="GO" id="GO:0009982">
    <property type="term" value="F:pseudouridine synthase activity"/>
    <property type="evidence" value="ECO:0007669"/>
    <property type="project" value="InterPro"/>
</dbReference>
<sequence>MTFPSTSTRLVNPISYWSKRVLYADRGIIVLNKPSGLICQTENDDNAYSVRITSTTTFQHSAYHLTGLRQIFSLSCNPYPVHRLDKGTTGTLLLAKTLQSAQSISQQLQQRTVEKFYLALVRGGDKSFPVKSGVINVPLQYHNGTASLARKGKSSLTEWEVLASSPVAPLTLLRFKLMTGNKHQLRVHAAQSLLAPILGDHVYSKTAQSPVITTLTQVPEDRMYLHAHEVSFFKYRPSGPHKRFRLSIRAPLPHDFSRICADMKMNVNSSDSRGGILVNGVHADEGQDVINYCTKE</sequence>
<dbReference type="Gene3D" id="3.30.2350.10">
    <property type="entry name" value="Pseudouridine synthase"/>
    <property type="match status" value="1"/>
</dbReference>
<evidence type="ECO:0000313" key="2">
    <source>
        <dbReference type="EMBL" id="KIL65190.1"/>
    </source>
</evidence>
<dbReference type="AlphaFoldDB" id="A0A0C2SPM6"/>
<dbReference type="GO" id="GO:0003723">
    <property type="term" value="F:RNA binding"/>
    <property type="evidence" value="ECO:0007669"/>
    <property type="project" value="InterPro"/>
</dbReference>
<dbReference type="Pfam" id="PF00849">
    <property type="entry name" value="PseudoU_synth_2"/>
    <property type="match status" value="1"/>
</dbReference>
<dbReference type="HOGENOM" id="CLU_016902_11_0_1"/>
<dbReference type="PANTHER" id="PTHR21600">
    <property type="entry name" value="MITOCHONDRIAL RNA PSEUDOURIDINE SYNTHASE"/>
    <property type="match status" value="1"/>
</dbReference>
<gene>
    <name evidence="2" type="ORF">M378DRAFT_125927</name>
</gene>
<proteinExistence type="predicted"/>
<dbReference type="EMBL" id="KN818244">
    <property type="protein sequence ID" value="KIL65190.1"/>
    <property type="molecule type" value="Genomic_DNA"/>
</dbReference>
<dbReference type="GO" id="GO:0001522">
    <property type="term" value="P:pseudouridine synthesis"/>
    <property type="evidence" value="ECO:0007669"/>
    <property type="project" value="InterPro"/>
</dbReference>
<dbReference type="InParanoid" id="A0A0C2SPM6"/>
<accession>A0A0C2SPM6</accession>
<keyword evidence="3" id="KW-1185">Reference proteome</keyword>
<reference evidence="2 3" key="1">
    <citation type="submission" date="2014-04" db="EMBL/GenBank/DDBJ databases">
        <title>Evolutionary Origins and Diversification of the Mycorrhizal Mutualists.</title>
        <authorList>
            <consortium name="DOE Joint Genome Institute"/>
            <consortium name="Mycorrhizal Genomics Consortium"/>
            <person name="Kohler A."/>
            <person name="Kuo A."/>
            <person name="Nagy L.G."/>
            <person name="Floudas D."/>
            <person name="Copeland A."/>
            <person name="Barry K.W."/>
            <person name="Cichocki N."/>
            <person name="Veneault-Fourrey C."/>
            <person name="LaButti K."/>
            <person name="Lindquist E.A."/>
            <person name="Lipzen A."/>
            <person name="Lundell T."/>
            <person name="Morin E."/>
            <person name="Murat C."/>
            <person name="Riley R."/>
            <person name="Ohm R."/>
            <person name="Sun H."/>
            <person name="Tunlid A."/>
            <person name="Henrissat B."/>
            <person name="Grigoriev I.V."/>
            <person name="Hibbett D.S."/>
            <person name="Martin F."/>
        </authorList>
    </citation>
    <scope>NUCLEOTIDE SEQUENCE [LARGE SCALE GENOMIC DNA]</scope>
    <source>
        <strain evidence="2 3">Koide BX008</strain>
    </source>
</reference>
<dbReference type="SUPFAM" id="SSF55120">
    <property type="entry name" value="Pseudouridine synthase"/>
    <property type="match status" value="1"/>
</dbReference>
<dbReference type="STRING" id="946122.A0A0C2SPM6"/>
<protein>
    <recommendedName>
        <fullName evidence="1">Pseudouridine synthase RsuA/RluA-like domain-containing protein</fullName>
    </recommendedName>
</protein>
<dbReference type="InterPro" id="IPR006145">
    <property type="entry name" value="PsdUridine_synth_RsuA/RluA"/>
</dbReference>
<dbReference type="InterPro" id="IPR020103">
    <property type="entry name" value="PsdUridine_synth_cat_dom_sf"/>
</dbReference>
<dbReference type="InterPro" id="IPR050188">
    <property type="entry name" value="RluA_PseudoU_synthase"/>
</dbReference>
<dbReference type="OrthoDB" id="428658at2759"/>
<organism evidence="2 3">
    <name type="scientific">Amanita muscaria (strain Koide BX008)</name>
    <dbReference type="NCBI Taxonomy" id="946122"/>
    <lineage>
        <taxon>Eukaryota</taxon>
        <taxon>Fungi</taxon>
        <taxon>Dikarya</taxon>
        <taxon>Basidiomycota</taxon>
        <taxon>Agaricomycotina</taxon>
        <taxon>Agaricomycetes</taxon>
        <taxon>Agaricomycetidae</taxon>
        <taxon>Agaricales</taxon>
        <taxon>Pluteineae</taxon>
        <taxon>Amanitaceae</taxon>
        <taxon>Amanita</taxon>
    </lineage>
</organism>
<evidence type="ECO:0000313" key="3">
    <source>
        <dbReference type="Proteomes" id="UP000054549"/>
    </source>
</evidence>